<dbReference type="OrthoDB" id="9806785at2"/>
<dbReference type="PANTHER" id="PTHR10361:SF28">
    <property type="entry name" value="P3 PROTEIN-RELATED"/>
    <property type="match status" value="1"/>
</dbReference>
<feature type="transmembrane region" description="Helical" evidence="5">
    <location>
        <begin position="32"/>
        <end position="50"/>
    </location>
</feature>
<evidence type="ECO:0000256" key="2">
    <source>
        <dbReference type="ARBA" id="ARBA00022692"/>
    </source>
</evidence>
<evidence type="ECO:0000256" key="4">
    <source>
        <dbReference type="ARBA" id="ARBA00023136"/>
    </source>
</evidence>
<dbReference type="InterPro" id="IPR002657">
    <property type="entry name" value="BilAc:Na_symport/Acr3"/>
</dbReference>
<evidence type="ECO:0000256" key="1">
    <source>
        <dbReference type="ARBA" id="ARBA00004141"/>
    </source>
</evidence>
<feature type="transmembrane region" description="Helical" evidence="5">
    <location>
        <begin position="62"/>
        <end position="85"/>
    </location>
</feature>
<evidence type="ECO:0000313" key="6">
    <source>
        <dbReference type="EMBL" id="ACE05255.1"/>
    </source>
</evidence>
<proteinExistence type="predicted"/>
<dbReference type="AlphaFoldDB" id="B3EPB6"/>
<evidence type="ECO:0000256" key="3">
    <source>
        <dbReference type="ARBA" id="ARBA00022989"/>
    </source>
</evidence>
<dbReference type="STRING" id="331678.Cphamn1_2354"/>
<dbReference type="Gene3D" id="1.20.1530.20">
    <property type="match status" value="1"/>
</dbReference>
<dbReference type="InterPro" id="IPR038770">
    <property type="entry name" value="Na+/solute_symporter_sf"/>
</dbReference>
<evidence type="ECO:0000256" key="5">
    <source>
        <dbReference type="SAM" id="Phobius"/>
    </source>
</evidence>
<dbReference type="InterPro" id="IPR004710">
    <property type="entry name" value="Bilac:Na_transpt"/>
</dbReference>
<feature type="transmembrane region" description="Helical" evidence="5">
    <location>
        <begin position="150"/>
        <end position="172"/>
    </location>
</feature>
<dbReference type="Pfam" id="PF01758">
    <property type="entry name" value="SBF"/>
    <property type="match status" value="1"/>
</dbReference>
<keyword evidence="2 5" id="KW-0812">Transmembrane</keyword>
<feature type="transmembrane region" description="Helical" evidence="5">
    <location>
        <begin position="276"/>
        <end position="296"/>
    </location>
</feature>
<dbReference type="EMBL" id="CP001101">
    <property type="protein sequence ID" value="ACE05255.1"/>
    <property type="molecule type" value="Genomic_DNA"/>
</dbReference>
<reference evidence="6" key="1">
    <citation type="submission" date="2008-06" db="EMBL/GenBank/DDBJ databases">
        <title>Complete sequence of Chlorobium phaeobacteroides BS1.</title>
        <authorList>
            <consortium name="US DOE Joint Genome Institute"/>
            <person name="Lucas S."/>
            <person name="Copeland A."/>
            <person name="Lapidus A."/>
            <person name="Glavina del Rio T."/>
            <person name="Dalin E."/>
            <person name="Tice H."/>
            <person name="Bruce D."/>
            <person name="Goodwin L."/>
            <person name="Pitluck S."/>
            <person name="Schmutz J."/>
            <person name="Larimer F."/>
            <person name="Land M."/>
            <person name="Hauser L."/>
            <person name="Kyrpides N."/>
            <person name="Ovchinnikova G."/>
            <person name="Li T."/>
            <person name="Liu Z."/>
            <person name="Zhao F."/>
            <person name="Overmann J."/>
            <person name="Bryant D.A."/>
            <person name="Richardson P."/>
        </authorList>
    </citation>
    <scope>NUCLEOTIDE SEQUENCE [LARGE SCALE GENOMIC DNA]</scope>
    <source>
        <strain evidence="6">BS1</strain>
    </source>
</reference>
<keyword evidence="3 5" id="KW-1133">Transmembrane helix</keyword>
<sequence>MNTIHRHFLTIAVGASIVALAVPEIFLWIKPFIPLLLGVIMFGMGTTIRFHDFRDVWEKRNVIFLAALIQYTVMPGLAVLISFVMSLPEEVMIGMVLVGSCPGGTASNVIVYLAKGNVALSVTMTMFSTLLAPLLTPGIIYLILSRSIEFSFGGLFLSVFQIVALPLFAGLLARRLFSSTVDRYSDNLPVISVVSISLIIACVMALNADSVLAFPVLTIAAVMLHNLSGLVSGYGVAKLFGSNRVDCRTIAIEIGMQNSGLGVALANQFFQPLSALPGAIFSLWHNLSGIVLARFWGGRE</sequence>
<feature type="transmembrane region" description="Helical" evidence="5">
    <location>
        <begin position="7"/>
        <end position="26"/>
    </location>
</feature>
<gene>
    <name evidence="6" type="ordered locus">Cphamn1_2354</name>
</gene>
<dbReference type="PANTHER" id="PTHR10361">
    <property type="entry name" value="SODIUM-BILE ACID COTRANSPORTER"/>
    <property type="match status" value="1"/>
</dbReference>
<dbReference type="HOGENOM" id="CLU_034788_1_1_10"/>
<dbReference type="GO" id="GO:0016020">
    <property type="term" value="C:membrane"/>
    <property type="evidence" value="ECO:0007669"/>
    <property type="project" value="UniProtKB-SubCell"/>
</dbReference>
<keyword evidence="4 5" id="KW-0472">Membrane</keyword>
<feature type="transmembrane region" description="Helical" evidence="5">
    <location>
        <begin position="126"/>
        <end position="144"/>
    </location>
</feature>
<organism evidence="6">
    <name type="scientific">Chlorobium phaeobacteroides (strain BS1)</name>
    <dbReference type="NCBI Taxonomy" id="331678"/>
    <lineage>
        <taxon>Bacteria</taxon>
        <taxon>Pseudomonadati</taxon>
        <taxon>Chlorobiota</taxon>
        <taxon>Chlorobiia</taxon>
        <taxon>Chlorobiales</taxon>
        <taxon>Chlorobiaceae</taxon>
        <taxon>Chlorobium/Pelodictyon group</taxon>
        <taxon>Chlorobium</taxon>
    </lineage>
</organism>
<dbReference type="eggNOG" id="COG0385">
    <property type="taxonomic scope" value="Bacteria"/>
</dbReference>
<dbReference type="KEGG" id="cpb:Cphamn1_2354"/>
<feature type="transmembrane region" description="Helical" evidence="5">
    <location>
        <begin position="184"/>
        <end position="206"/>
    </location>
</feature>
<protein>
    <submittedName>
        <fullName evidence="6">Bile acid:sodium symporter</fullName>
    </submittedName>
</protein>
<feature type="transmembrane region" description="Helical" evidence="5">
    <location>
        <begin position="212"/>
        <end position="237"/>
    </location>
</feature>
<accession>B3EPB6</accession>
<comment type="subcellular location">
    <subcellularLocation>
        <location evidence="1">Membrane</location>
        <topology evidence="1">Multi-pass membrane protein</topology>
    </subcellularLocation>
</comment>
<name>B3EPB6_CHLPB</name>